<dbReference type="RefSeq" id="WP_144908186.1">
    <property type="nucleotide sequence ID" value="NZ_JACHOA010000002.1"/>
</dbReference>
<evidence type="ECO:0000313" key="2">
    <source>
        <dbReference type="Proteomes" id="UP000538566"/>
    </source>
</evidence>
<organism evidence="1 2">
    <name type="scientific">Novosphingobium taihuense</name>
    <dbReference type="NCBI Taxonomy" id="260085"/>
    <lineage>
        <taxon>Bacteria</taxon>
        <taxon>Pseudomonadati</taxon>
        <taxon>Pseudomonadota</taxon>
        <taxon>Alphaproteobacteria</taxon>
        <taxon>Sphingomonadales</taxon>
        <taxon>Sphingomonadaceae</taxon>
        <taxon>Novosphingobium</taxon>
    </lineage>
</organism>
<gene>
    <name evidence="1" type="ORF">GGR37_001093</name>
</gene>
<keyword evidence="2" id="KW-1185">Reference proteome</keyword>
<dbReference type="Proteomes" id="UP000538566">
    <property type="component" value="Unassembled WGS sequence"/>
</dbReference>
<dbReference type="EMBL" id="JACHOA010000002">
    <property type="protein sequence ID" value="MBB4612834.1"/>
    <property type="molecule type" value="Genomic_DNA"/>
</dbReference>
<sequence>MNEAYNPSDFNVGHSIFPDFNGQGGLVICGYEWGYSAKDEALENDVERYATVKEHLASIQTFHSKGWDSPYDRRIHKWFAMFGHPLGEAGGFSDFDKSVLQTNWCDDMGNQVSDYEKFLSDGNRSNFLGLMREYRPALLIFMGIKQLEYLQDSRVKPVMEEIFGPEVAPLRFERKEEFDGRKFRLGFQDFTDLAIVALPHPSGSMGLSDAYIELFASEIGQKIGAFKRDKGISVA</sequence>
<name>A0A7W7A9C2_9SPHN</name>
<comment type="caution">
    <text evidence="1">The sequence shown here is derived from an EMBL/GenBank/DDBJ whole genome shotgun (WGS) entry which is preliminary data.</text>
</comment>
<proteinExistence type="predicted"/>
<evidence type="ECO:0008006" key="3">
    <source>
        <dbReference type="Google" id="ProtNLM"/>
    </source>
</evidence>
<dbReference type="OrthoDB" id="5322443at2"/>
<dbReference type="AlphaFoldDB" id="A0A7W7A9C2"/>
<reference evidence="1 2" key="1">
    <citation type="submission" date="2020-08" db="EMBL/GenBank/DDBJ databases">
        <title>Genomic Encyclopedia of Type Strains, Phase IV (KMG-IV): sequencing the most valuable type-strain genomes for metagenomic binning, comparative biology and taxonomic classification.</title>
        <authorList>
            <person name="Goeker M."/>
        </authorList>
    </citation>
    <scope>NUCLEOTIDE SEQUENCE [LARGE SCALE GENOMIC DNA]</scope>
    <source>
        <strain evidence="1 2">DSM 17507</strain>
    </source>
</reference>
<evidence type="ECO:0000313" key="1">
    <source>
        <dbReference type="EMBL" id="MBB4612834.1"/>
    </source>
</evidence>
<protein>
    <recommendedName>
        <fullName evidence="3">Uracil DNA glycosylase superfamily protein</fullName>
    </recommendedName>
</protein>
<accession>A0A7W7A9C2</accession>